<dbReference type="Proteomes" id="UP001571980">
    <property type="component" value="Unassembled WGS sequence"/>
</dbReference>
<comment type="caution">
    <text evidence="1">The sequence shown here is derived from an EMBL/GenBank/DDBJ whole genome shotgun (WGS) entry which is preliminary data.</text>
</comment>
<name>A0ABV4T976_9EURY</name>
<gene>
    <name evidence="1" type="ORF">P8X34_10920</name>
</gene>
<proteinExistence type="predicted"/>
<evidence type="ECO:0000313" key="1">
    <source>
        <dbReference type="EMBL" id="MFA4805238.1"/>
    </source>
</evidence>
<organism evidence="1 2">
    <name type="scientific">Pyrococcus kukulkanii</name>
    <dbReference type="NCBI Taxonomy" id="1609559"/>
    <lineage>
        <taxon>Archaea</taxon>
        <taxon>Methanobacteriati</taxon>
        <taxon>Methanobacteriota</taxon>
        <taxon>Thermococci</taxon>
        <taxon>Thermococcales</taxon>
        <taxon>Thermococcaceae</taxon>
        <taxon>Pyrococcus</taxon>
    </lineage>
</organism>
<dbReference type="EMBL" id="JARRIG010000007">
    <property type="protein sequence ID" value="MFA4805238.1"/>
    <property type="molecule type" value="Genomic_DNA"/>
</dbReference>
<sequence>MRLWEELFGDKKTKYDELIATLIPYIEYIPPEDRKKFLADLIREEGSSAFLTRATCRRSKRKTVVTRLGSIKVTVSIRRCKTLTEYVVKVSHPLTYDREVTYIIPEWSVVRDVMSWDDYRECILEVSKEVKFAISGVRKSAESMKIDYLASDSATRILSNRYGKKSTSRLIGRRLRRGDFSISIDRDTLPAVKSVAKNIARELGLSWVTLTAIDKRFKVLVFTKTWYDESECKVVAGDVGYFIQWTPRGYRLVKVDNDYGFGLTLDTYVKDVVHDPYARVVKVHLPYYILAVLDSEQDDGYTQATKLESSMVKITGDFMWSGDVLGEEECSWAIYVVPKKRTVVSAGTSKIVLKPNIHYALVVFPPQ</sequence>
<reference evidence="1 2" key="1">
    <citation type="submission" date="2023-03" db="EMBL/GenBank/DDBJ databases">
        <title>Speciation in Pyrococcus: adaptation to high temperature as a mechanism.</title>
        <authorList>
            <person name="Gu J."/>
        </authorList>
    </citation>
    <scope>NUCLEOTIDE SEQUENCE [LARGE SCALE GENOMIC DNA]</scope>
    <source>
        <strain evidence="1 2">LMOA34</strain>
    </source>
</reference>
<keyword evidence="2" id="KW-1185">Reference proteome</keyword>
<dbReference type="RefSeq" id="WP_372824702.1">
    <property type="nucleotide sequence ID" value="NZ_JARRIG010000007.1"/>
</dbReference>
<protein>
    <submittedName>
        <fullName evidence="1">Uncharacterized protein</fullName>
    </submittedName>
</protein>
<evidence type="ECO:0000313" key="2">
    <source>
        <dbReference type="Proteomes" id="UP001571980"/>
    </source>
</evidence>
<accession>A0ABV4T976</accession>